<dbReference type="RefSeq" id="WP_012505683.1">
    <property type="nucleotide sequence ID" value="NC_011059.1"/>
</dbReference>
<dbReference type="InterPro" id="IPR011991">
    <property type="entry name" value="ArsR-like_HTH"/>
</dbReference>
<evidence type="ECO:0000259" key="4">
    <source>
        <dbReference type="PROSITE" id="PS50987"/>
    </source>
</evidence>
<dbReference type="KEGG" id="paa:Paes_1115"/>
<dbReference type="GO" id="GO:0003677">
    <property type="term" value="F:DNA binding"/>
    <property type="evidence" value="ECO:0007669"/>
    <property type="project" value="UniProtKB-KW"/>
</dbReference>
<name>B4S7W1_PROA2</name>
<dbReference type="SMART" id="SM00418">
    <property type="entry name" value="HTH_ARSR"/>
    <property type="match status" value="1"/>
</dbReference>
<evidence type="ECO:0000313" key="6">
    <source>
        <dbReference type="Proteomes" id="UP000002725"/>
    </source>
</evidence>
<keyword evidence="1" id="KW-0805">Transcription regulation</keyword>
<dbReference type="AlphaFoldDB" id="B4S7W1"/>
<dbReference type="InterPro" id="IPR001845">
    <property type="entry name" value="HTH_ArsR_DNA-bd_dom"/>
</dbReference>
<dbReference type="NCBIfam" id="NF033788">
    <property type="entry name" value="HTH_metalloreg"/>
    <property type="match status" value="1"/>
</dbReference>
<evidence type="ECO:0000256" key="1">
    <source>
        <dbReference type="ARBA" id="ARBA00023015"/>
    </source>
</evidence>
<dbReference type="CDD" id="cd00090">
    <property type="entry name" value="HTH_ARSR"/>
    <property type="match status" value="1"/>
</dbReference>
<evidence type="ECO:0000256" key="2">
    <source>
        <dbReference type="ARBA" id="ARBA00023125"/>
    </source>
</evidence>
<dbReference type="InterPro" id="IPR051081">
    <property type="entry name" value="HTH_MetalResp_TranReg"/>
</dbReference>
<dbReference type="InterPro" id="IPR036388">
    <property type="entry name" value="WH-like_DNA-bd_sf"/>
</dbReference>
<dbReference type="GO" id="GO:0003700">
    <property type="term" value="F:DNA-binding transcription factor activity"/>
    <property type="evidence" value="ECO:0007669"/>
    <property type="project" value="InterPro"/>
</dbReference>
<dbReference type="STRING" id="290512.Paes_1115"/>
<accession>B4S7W1</accession>
<dbReference type="Gene3D" id="1.10.10.10">
    <property type="entry name" value="Winged helix-like DNA-binding domain superfamily/Winged helix DNA-binding domain"/>
    <property type="match status" value="1"/>
</dbReference>
<organism evidence="5 6">
    <name type="scientific">Prosthecochloris aestuarii (strain DSM 271 / SK 413)</name>
    <dbReference type="NCBI Taxonomy" id="290512"/>
    <lineage>
        <taxon>Bacteria</taxon>
        <taxon>Pseudomonadati</taxon>
        <taxon>Chlorobiota</taxon>
        <taxon>Chlorobiia</taxon>
        <taxon>Chlorobiales</taxon>
        <taxon>Chlorobiaceae</taxon>
        <taxon>Prosthecochloris</taxon>
    </lineage>
</organism>
<evidence type="ECO:0000313" key="5">
    <source>
        <dbReference type="EMBL" id="ACF46148.1"/>
    </source>
</evidence>
<gene>
    <name evidence="5" type="ordered locus">Paes_1115</name>
</gene>
<proteinExistence type="predicted"/>
<dbReference type="eggNOG" id="COG0640">
    <property type="taxonomic scope" value="Bacteria"/>
</dbReference>
<dbReference type="InterPro" id="IPR036390">
    <property type="entry name" value="WH_DNA-bd_sf"/>
</dbReference>
<keyword evidence="6" id="KW-1185">Reference proteome</keyword>
<dbReference type="PRINTS" id="PR00778">
    <property type="entry name" value="HTHARSR"/>
</dbReference>
<dbReference type="Proteomes" id="UP000002725">
    <property type="component" value="Chromosome"/>
</dbReference>
<dbReference type="PANTHER" id="PTHR33154:SF15">
    <property type="entry name" value="REGULATORY PROTEIN ARSR"/>
    <property type="match status" value="1"/>
</dbReference>
<dbReference type="PANTHER" id="PTHR33154">
    <property type="entry name" value="TRANSCRIPTIONAL REGULATOR, ARSR FAMILY"/>
    <property type="match status" value="1"/>
</dbReference>
<dbReference type="EMBL" id="CP001108">
    <property type="protein sequence ID" value="ACF46148.1"/>
    <property type="molecule type" value="Genomic_DNA"/>
</dbReference>
<keyword evidence="2" id="KW-0238">DNA-binding</keyword>
<dbReference type="SUPFAM" id="SSF46785">
    <property type="entry name" value="Winged helix' DNA-binding domain"/>
    <property type="match status" value="1"/>
</dbReference>
<keyword evidence="3" id="KW-0804">Transcription</keyword>
<protein>
    <submittedName>
        <fullName evidence="5">Transcriptional regulator, ArsR family</fullName>
    </submittedName>
</protein>
<dbReference type="HOGENOM" id="CLU_097806_3_2_10"/>
<evidence type="ECO:0000256" key="3">
    <source>
        <dbReference type="ARBA" id="ARBA00023163"/>
    </source>
</evidence>
<dbReference type="PROSITE" id="PS50987">
    <property type="entry name" value="HTH_ARSR_2"/>
    <property type="match status" value="1"/>
</dbReference>
<reference evidence="5" key="1">
    <citation type="submission" date="2008-06" db="EMBL/GenBank/DDBJ databases">
        <title>Complete sequence of chromosome of Prosthecochloris aestuarii DSM 271.</title>
        <authorList>
            <consortium name="US DOE Joint Genome Institute"/>
            <person name="Lucas S."/>
            <person name="Copeland A."/>
            <person name="Lapidus A."/>
            <person name="Glavina del Rio T."/>
            <person name="Dalin E."/>
            <person name="Tice H."/>
            <person name="Bruce D."/>
            <person name="Goodwin L."/>
            <person name="Pitluck S."/>
            <person name="Schmutz J."/>
            <person name="Larimer F."/>
            <person name="Land M."/>
            <person name="Hauser L."/>
            <person name="Kyrpides N."/>
            <person name="Anderson I."/>
            <person name="Liu Z."/>
            <person name="Li T."/>
            <person name="Zhao F."/>
            <person name="Overmann J."/>
            <person name="Bryant D.A."/>
            <person name="Richardson P."/>
        </authorList>
    </citation>
    <scope>NUCLEOTIDE SEQUENCE [LARGE SCALE GENOMIC DNA]</scope>
    <source>
        <strain evidence="5">DSM 271</strain>
    </source>
</reference>
<feature type="domain" description="HTH arsR-type" evidence="4">
    <location>
        <begin position="9"/>
        <end position="106"/>
    </location>
</feature>
<dbReference type="Pfam" id="PF01022">
    <property type="entry name" value="HTH_5"/>
    <property type="match status" value="1"/>
</dbReference>
<sequence length="113" mass="12527">MKRTHATVTYRDDETSLAVFAKALGHPARIQILKLLSTQSCCFTGELTSIIPMAQSTISQHLKALLDAGLIQGEINPPRVRYCLNKQNWEIARTLLDNLFSLVPADNTSEAQC</sequence>